<evidence type="ECO:0000313" key="10">
    <source>
        <dbReference type="Proteomes" id="UP000245133"/>
    </source>
</evidence>
<feature type="transmembrane region" description="Helical" evidence="8">
    <location>
        <begin position="140"/>
        <end position="158"/>
    </location>
</feature>
<dbReference type="Proteomes" id="UP000245133">
    <property type="component" value="Unassembled WGS sequence"/>
</dbReference>
<dbReference type="InterPro" id="IPR023271">
    <property type="entry name" value="Aquaporin-like"/>
</dbReference>
<evidence type="ECO:0000256" key="5">
    <source>
        <dbReference type="ARBA" id="ARBA00022989"/>
    </source>
</evidence>
<dbReference type="OrthoDB" id="9807293at2"/>
<dbReference type="RefSeq" id="WP_108977560.1">
    <property type="nucleotide sequence ID" value="NZ_BFBB01000008.1"/>
</dbReference>
<keyword evidence="10" id="KW-1185">Reference proteome</keyword>
<dbReference type="PROSITE" id="PS00221">
    <property type="entry name" value="MIP"/>
    <property type="match status" value="1"/>
</dbReference>
<evidence type="ECO:0000256" key="2">
    <source>
        <dbReference type="ARBA" id="ARBA00006175"/>
    </source>
</evidence>
<feature type="transmembrane region" description="Helical" evidence="8">
    <location>
        <begin position="6"/>
        <end position="28"/>
    </location>
</feature>
<dbReference type="InterPro" id="IPR022357">
    <property type="entry name" value="MIP_CS"/>
</dbReference>
<dbReference type="Gene3D" id="1.20.1080.10">
    <property type="entry name" value="Glycerol uptake facilitator protein"/>
    <property type="match status" value="1"/>
</dbReference>
<feature type="transmembrane region" description="Helical" evidence="8">
    <location>
        <begin position="35"/>
        <end position="56"/>
    </location>
</feature>
<evidence type="ECO:0000313" key="9">
    <source>
        <dbReference type="EMBL" id="GBF51202.1"/>
    </source>
</evidence>
<evidence type="ECO:0000256" key="6">
    <source>
        <dbReference type="ARBA" id="ARBA00023136"/>
    </source>
</evidence>
<dbReference type="AlphaFoldDB" id="A0A2P2E2S8"/>
<dbReference type="EMBL" id="BFBB01000008">
    <property type="protein sequence ID" value="GBF51202.1"/>
    <property type="molecule type" value="Genomic_DNA"/>
</dbReference>
<dbReference type="SUPFAM" id="SSF81338">
    <property type="entry name" value="Aquaporin-like"/>
    <property type="match status" value="1"/>
</dbReference>
<keyword evidence="6 8" id="KW-0472">Membrane</keyword>
<evidence type="ECO:0000256" key="1">
    <source>
        <dbReference type="ARBA" id="ARBA00004141"/>
    </source>
</evidence>
<dbReference type="PRINTS" id="PR00783">
    <property type="entry name" value="MINTRINSICP"/>
</dbReference>
<comment type="caution">
    <text evidence="9">The sequence shown here is derived from an EMBL/GenBank/DDBJ whole genome shotgun (WGS) entry which is preliminary data.</text>
</comment>
<accession>A0A2P2E2S8</accession>
<feature type="transmembrane region" description="Helical" evidence="8">
    <location>
        <begin position="84"/>
        <end position="104"/>
    </location>
</feature>
<organism evidence="9 10">
    <name type="scientific">Leptospira ryugenii</name>
    <dbReference type="NCBI Taxonomy" id="1917863"/>
    <lineage>
        <taxon>Bacteria</taxon>
        <taxon>Pseudomonadati</taxon>
        <taxon>Spirochaetota</taxon>
        <taxon>Spirochaetia</taxon>
        <taxon>Leptospirales</taxon>
        <taxon>Leptospiraceae</taxon>
        <taxon>Leptospira</taxon>
    </lineage>
</organism>
<gene>
    <name evidence="9" type="primary">glpF</name>
    <name evidence="9" type="ORF">LPTSP4_27340</name>
</gene>
<dbReference type="InterPro" id="IPR000425">
    <property type="entry name" value="MIP"/>
</dbReference>
<name>A0A2P2E2S8_9LEPT</name>
<proteinExistence type="inferred from homology"/>
<comment type="subcellular location">
    <subcellularLocation>
        <location evidence="1">Membrane</location>
        <topology evidence="1">Multi-pass membrane protein</topology>
    </subcellularLocation>
</comment>
<keyword evidence="5 8" id="KW-1133">Transmembrane helix</keyword>
<reference evidence="9 10" key="1">
    <citation type="submission" date="2018-02" db="EMBL/GenBank/DDBJ databases">
        <title>Novel Leptospira species isolated from soil and water in Japan.</title>
        <authorList>
            <person name="Nakao R."/>
            <person name="Masuzawa T."/>
        </authorList>
    </citation>
    <scope>NUCLEOTIDE SEQUENCE [LARGE SCALE GENOMIC DNA]</scope>
    <source>
        <strain evidence="9 10">YH101</strain>
    </source>
</reference>
<evidence type="ECO:0000256" key="3">
    <source>
        <dbReference type="ARBA" id="ARBA00022448"/>
    </source>
</evidence>
<protein>
    <submittedName>
        <fullName evidence="9">Glycerol uptake facilitator protein</fullName>
    </submittedName>
</protein>
<comment type="similarity">
    <text evidence="2 7">Belongs to the MIP/aquaporin (TC 1.A.8) family.</text>
</comment>
<evidence type="ECO:0000256" key="4">
    <source>
        <dbReference type="ARBA" id="ARBA00022692"/>
    </source>
</evidence>
<keyword evidence="3 7" id="KW-0813">Transport</keyword>
<dbReference type="GO" id="GO:0005886">
    <property type="term" value="C:plasma membrane"/>
    <property type="evidence" value="ECO:0007669"/>
    <property type="project" value="TreeGrafter"/>
</dbReference>
<dbReference type="PANTHER" id="PTHR43829">
    <property type="entry name" value="AQUAPORIN OR AQUAGLYCEROPORIN RELATED"/>
    <property type="match status" value="1"/>
</dbReference>
<evidence type="ECO:0000256" key="8">
    <source>
        <dbReference type="SAM" id="Phobius"/>
    </source>
</evidence>
<dbReference type="Pfam" id="PF00230">
    <property type="entry name" value="MIP"/>
    <property type="match status" value="1"/>
</dbReference>
<sequence>MWQTCLGEFLGTCVLIYFGNGVVAGALLERSKAKASGWISITTGWALGVVFGILTAKTFGSSGAHLNPAVTLSVCLQNGDFTKLIPYSISQILGASFGSFLVYLHHLPHWKETKDSGLILAIHSTDPAIDHPIGNFLSEMLGTLMLIFGIHVIFHAYHEPLNGMLGVLMVGALVWAIGLSMGGTTGYAINPARDLGPRLLHTILPIPNKGPSNWKYSWIPILAPLCGASLAVVLLKLLPVL</sequence>
<feature type="transmembrane region" description="Helical" evidence="8">
    <location>
        <begin position="164"/>
        <end position="189"/>
    </location>
</feature>
<feature type="transmembrane region" description="Helical" evidence="8">
    <location>
        <begin position="218"/>
        <end position="238"/>
    </location>
</feature>
<dbReference type="PANTHER" id="PTHR43829:SF9">
    <property type="entry name" value="AQUAPORIN-9"/>
    <property type="match status" value="1"/>
</dbReference>
<keyword evidence="4 7" id="KW-0812">Transmembrane</keyword>
<evidence type="ECO:0000256" key="7">
    <source>
        <dbReference type="RuleBase" id="RU000477"/>
    </source>
</evidence>
<dbReference type="GO" id="GO:0015254">
    <property type="term" value="F:glycerol channel activity"/>
    <property type="evidence" value="ECO:0007669"/>
    <property type="project" value="TreeGrafter"/>
</dbReference>
<dbReference type="InterPro" id="IPR050363">
    <property type="entry name" value="MIP/Aquaporin"/>
</dbReference>